<dbReference type="GO" id="GO:0005737">
    <property type="term" value="C:cytoplasm"/>
    <property type="evidence" value="ECO:0007669"/>
    <property type="project" value="TreeGrafter"/>
</dbReference>
<dbReference type="KEGG" id="dph:EHF33_02010"/>
<evidence type="ECO:0000256" key="4">
    <source>
        <dbReference type="ARBA" id="ARBA00022737"/>
    </source>
</evidence>
<evidence type="ECO:0000256" key="7">
    <source>
        <dbReference type="ARBA" id="ARBA00025211"/>
    </source>
</evidence>
<protein>
    <recommendedName>
        <fullName evidence="9">Acetyltransferase component of pyruvate dehydrogenase complex</fullName>
        <ecNumber evidence="9">2.3.1.12</ecNumber>
    </recommendedName>
</protein>
<evidence type="ECO:0000256" key="2">
    <source>
        <dbReference type="ARBA" id="ARBA00011484"/>
    </source>
</evidence>
<evidence type="ECO:0000256" key="10">
    <source>
        <dbReference type="SAM" id="MobiDB-lite"/>
    </source>
</evidence>
<evidence type="ECO:0000256" key="9">
    <source>
        <dbReference type="RuleBase" id="RU361137"/>
    </source>
</evidence>
<keyword evidence="4" id="KW-0677">Repeat</keyword>
<gene>
    <name evidence="13" type="primary">aceF</name>
    <name evidence="13" type="ORF">EHF33_02010</name>
</gene>
<feature type="region of interest" description="Disordered" evidence="10">
    <location>
        <begin position="297"/>
        <end position="353"/>
    </location>
</feature>
<sequence>MPTEIKLPEVGDNIEQGTVVSILVQVGDTIEAGQAVIEIETDKAVVEVPAEAGGTVAEIKVKVGDSVPVGGVILTLGGDTTPAQAVPAASPSQGGGDEAMLVESAPVAVPTAVQQPTPQQSAPASQPSSGAGQDVVLPDVGDNIEQGIIVSVLVSAGDDITEGQAIMELETDKAVVEVPSSAAGKVASVSVKVGDSVKIGGVLLTLSGETGTDSAAAPAQNAPAQAEQAPTQASTNNITDQPNLPPAAKTGGAIGSVEPAPGTYNTQTFDGREVVHAAPSVRRLARELGVNIKSVQGAGPAGRISAEDVQQAAKGGGGGGAPVQASQAQPVAQPVQSAAAAQAPAPQAAAAPSATKLPDFAKWGTVRREDMSGIRKATVRSMNASTSIPMVTHFDKADVTRMEEVRKQFGARVEKAGGKLTMTHILMKVVANTLRKFPKFGASLDLENQQVIYKDYVNLGVAVDTPNGLLVPVLKNADRLSITEMVLELNELAGRARDRKLKPDEMQGATFTISNLGGIGGYAFTPIVNAPEVAILGVSRGSFEPVWNRETESFEPRNMLPLSLSYDHRLIDGADAARFVRAIAESLEDPFLISL</sequence>
<feature type="domain" description="Lipoyl-binding" evidence="11">
    <location>
        <begin position="2"/>
        <end position="77"/>
    </location>
</feature>
<comment type="cofactor">
    <cofactor evidence="9">
        <name>(R)-lipoate</name>
        <dbReference type="ChEBI" id="CHEBI:83088"/>
    </cofactor>
    <text evidence="9">Binds 2 lipoyl cofactors covalently.</text>
</comment>
<dbReference type="InterPro" id="IPR000089">
    <property type="entry name" value="Biotin_lipoyl"/>
</dbReference>
<evidence type="ECO:0000256" key="5">
    <source>
        <dbReference type="ARBA" id="ARBA00022823"/>
    </source>
</evidence>
<dbReference type="Proteomes" id="UP000276417">
    <property type="component" value="Chromosome 1"/>
</dbReference>
<dbReference type="PANTHER" id="PTHR43178">
    <property type="entry name" value="DIHYDROLIPOAMIDE ACETYLTRANSFERASE COMPONENT OF PYRUVATE DEHYDROGENASE COMPLEX"/>
    <property type="match status" value="1"/>
</dbReference>
<evidence type="ECO:0000313" key="13">
    <source>
        <dbReference type="EMBL" id="AZI41674.1"/>
    </source>
</evidence>
<keyword evidence="3 9" id="KW-0808">Transferase</keyword>
<dbReference type="InterPro" id="IPR003016">
    <property type="entry name" value="2-oxoA_DH_lipoyl-BS"/>
</dbReference>
<feature type="domain" description="Lipoyl-binding" evidence="11">
    <location>
        <begin position="132"/>
        <end position="207"/>
    </location>
</feature>
<keyword evidence="6 9" id="KW-0012">Acyltransferase</keyword>
<dbReference type="OrthoDB" id="9805770at2"/>
<feature type="region of interest" description="Disordered" evidence="10">
    <location>
        <begin position="110"/>
        <end position="136"/>
    </location>
</feature>
<feature type="compositionally biased region" description="Low complexity" evidence="10">
    <location>
        <begin position="215"/>
        <end position="233"/>
    </location>
</feature>
<evidence type="ECO:0000313" key="14">
    <source>
        <dbReference type="Proteomes" id="UP000276417"/>
    </source>
</evidence>
<dbReference type="PROSITE" id="PS00189">
    <property type="entry name" value="LIPOYL"/>
    <property type="match status" value="2"/>
</dbReference>
<dbReference type="GO" id="GO:0004742">
    <property type="term" value="F:dihydrolipoyllysine-residue acetyltransferase activity"/>
    <property type="evidence" value="ECO:0007669"/>
    <property type="project" value="UniProtKB-UniRule"/>
</dbReference>
<keyword evidence="5 9" id="KW-0450">Lipoyl</keyword>
<dbReference type="GO" id="GO:0031405">
    <property type="term" value="F:lipoic acid binding"/>
    <property type="evidence" value="ECO:0007669"/>
    <property type="project" value="TreeGrafter"/>
</dbReference>
<dbReference type="PANTHER" id="PTHR43178:SF2">
    <property type="entry name" value="DIHYDROLIPOYLLYSINE-RESIDUE ACETYLTRANSFERASE COMPONENT OF PYRUVATE DEHYDROGENASE COMPLEX"/>
    <property type="match status" value="1"/>
</dbReference>
<keyword evidence="14" id="KW-1185">Reference proteome</keyword>
<comment type="similarity">
    <text evidence="1 9">Belongs to the 2-oxoacid dehydrogenase family.</text>
</comment>
<dbReference type="Gene3D" id="2.40.50.100">
    <property type="match status" value="2"/>
</dbReference>
<dbReference type="FunFam" id="3.30.559.10:FF:000004">
    <property type="entry name" value="Acetyltransferase component of pyruvate dehydrogenase complex"/>
    <property type="match status" value="1"/>
</dbReference>
<dbReference type="InterPro" id="IPR023213">
    <property type="entry name" value="CAT-like_dom_sf"/>
</dbReference>
<dbReference type="Pfam" id="PF00198">
    <property type="entry name" value="2-oxoacid_dh"/>
    <property type="match status" value="1"/>
</dbReference>
<dbReference type="NCBIfam" id="TIGR01348">
    <property type="entry name" value="PDHac_trf_long"/>
    <property type="match status" value="1"/>
</dbReference>
<evidence type="ECO:0000259" key="12">
    <source>
        <dbReference type="PROSITE" id="PS51826"/>
    </source>
</evidence>
<dbReference type="RefSeq" id="WP_124867422.1">
    <property type="nucleotide sequence ID" value="NZ_CP034183.1"/>
</dbReference>
<dbReference type="Gene3D" id="3.30.559.10">
    <property type="entry name" value="Chloramphenicol acetyltransferase-like domain"/>
    <property type="match status" value="1"/>
</dbReference>
<dbReference type="EMBL" id="CP034183">
    <property type="protein sequence ID" value="AZI41674.1"/>
    <property type="molecule type" value="Genomic_DNA"/>
</dbReference>
<feature type="compositionally biased region" description="Low complexity" evidence="10">
    <location>
        <begin position="322"/>
        <end position="353"/>
    </location>
</feature>
<dbReference type="SUPFAM" id="SSF51230">
    <property type="entry name" value="Single hybrid motif"/>
    <property type="match status" value="2"/>
</dbReference>
<dbReference type="SUPFAM" id="SSF52777">
    <property type="entry name" value="CoA-dependent acyltransferases"/>
    <property type="match status" value="1"/>
</dbReference>
<dbReference type="InterPro" id="IPR011053">
    <property type="entry name" value="Single_hybrid_motif"/>
</dbReference>
<proteinExistence type="inferred from homology"/>
<dbReference type="CDD" id="cd06849">
    <property type="entry name" value="lipoyl_domain"/>
    <property type="match status" value="2"/>
</dbReference>
<organism evidence="13 14">
    <name type="scientific">Deinococcus psychrotolerans</name>
    <dbReference type="NCBI Taxonomy" id="2489213"/>
    <lineage>
        <taxon>Bacteria</taxon>
        <taxon>Thermotogati</taxon>
        <taxon>Deinococcota</taxon>
        <taxon>Deinococci</taxon>
        <taxon>Deinococcales</taxon>
        <taxon>Deinococcaceae</taxon>
        <taxon>Deinococcus</taxon>
    </lineage>
</organism>
<dbReference type="InterPro" id="IPR004167">
    <property type="entry name" value="PSBD"/>
</dbReference>
<dbReference type="SUPFAM" id="SSF47005">
    <property type="entry name" value="Peripheral subunit-binding domain of 2-oxo acid dehydrogenase complex"/>
    <property type="match status" value="1"/>
</dbReference>
<dbReference type="PROSITE" id="PS50968">
    <property type="entry name" value="BIOTINYL_LIPOYL"/>
    <property type="match status" value="2"/>
</dbReference>
<dbReference type="InterPro" id="IPR036625">
    <property type="entry name" value="E3-bd_dom_sf"/>
</dbReference>
<dbReference type="Pfam" id="PF02817">
    <property type="entry name" value="E3_binding"/>
    <property type="match status" value="1"/>
</dbReference>
<evidence type="ECO:0000256" key="3">
    <source>
        <dbReference type="ARBA" id="ARBA00022679"/>
    </source>
</evidence>
<dbReference type="GO" id="GO:0045254">
    <property type="term" value="C:pyruvate dehydrogenase complex"/>
    <property type="evidence" value="ECO:0007669"/>
    <property type="project" value="UniProtKB-UniRule"/>
</dbReference>
<feature type="region of interest" description="Disordered" evidence="10">
    <location>
        <begin position="212"/>
        <end position="271"/>
    </location>
</feature>
<dbReference type="InterPro" id="IPR050743">
    <property type="entry name" value="2-oxoacid_DH_E2_comp"/>
</dbReference>
<dbReference type="Gene3D" id="4.10.320.10">
    <property type="entry name" value="E3-binding domain"/>
    <property type="match status" value="1"/>
</dbReference>
<evidence type="ECO:0000256" key="8">
    <source>
        <dbReference type="ARBA" id="ARBA00048370"/>
    </source>
</evidence>
<comment type="catalytic activity">
    <reaction evidence="8 9">
        <text>N(6)-[(R)-dihydrolipoyl]-L-lysyl-[protein] + acetyl-CoA = N(6)-[(R)-S(8)-acetyldihydrolipoyl]-L-lysyl-[protein] + CoA</text>
        <dbReference type="Rhea" id="RHEA:17017"/>
        <dbReference type="Rhea" id="RHEA-COMP:10475"/>
        <dbReference type="Rhea" id="RHEA-COMP:10478"/>
        <dbReference type="ChEBI" id="CHEBI:57287"/>
        <dbReference type="ChEBI" id="CHEBI:57288"/>
        <dbReference type="ChEBI" id="CHEBI:83100"/>
        <dbReference type="ChEBI" id="CHEBI:83111"/>
        <dbReference type="EC" id="2.3.1.12"/>
    </reaction>
</comment>
<evidence type="ECO:0000256" key="1">
    <source>
        <dbReference type="ARBA" id="ARBA00007317"/>
    </source>
</evidence>
<comment type="function">
    <text evidence="7">The pyruvate dehydrogenase complex catalyzes the overall conversion of pyruvate to acetyl-CoA and CO(2). It contains multiple copies of three enzymatic components: pyruvate dehydrogenase (E1), dihydrolipoamide acetyltransferase (E2) and lipoamide dehydrogenase (E3).</text>
</comment>
<comment type="subunit">
    <text evidence="2 9">Forms a 24-polypeptide structural core with octahedral symmetry.</text>
</comment>
<feature type="compositionally biased region" description="Low complexity" evidence="10">
    <location>
        <begin position="110"/>
        <end position="133"/>
    </location>
</feature>
<dbReference type="PROSITE" id="PS51826">
    <property type="entry name" value="PSBD"/>
    <property type="match status" value="1"/>
</dbReference>
<dbReference type="InterPro" id="IPR001078">
    <property type="entry name" value="2-oxoacid_DH_actylTfrase"/>
</dbReference>
<dbReference type="Pfam" id="PF00364">
    <property type="entry name" value="Biotin_lipoyl"/>
    <property type="match status" value="2"/>
</dbReference>
<name>A0A3G8YGJ2_9DEIO</name>
<reference evidence="13 14" key="1">
    <citation type="submission" date="2018-11" db="EMBL/GenBank/DDBJ databases">
        <title>Deinococcus shelandsis sp. nov., isolated from South Shetland Islands soil of Antarctica.</title>
        <authorList>
            <person name="Tian J."/>
        </authorList>
    </citation>
    <scope>NUCLEOTIDE SEQUENCE [LARGE SCALE GENOMIC DNA]</scope>
    <source>
        <strain evidence="13 14">S14-83T</strain>
    </source>
</reference>
<accession>A0A3G8YGJ2</accession>
<dbReference type="EC" id="2.3.1.12" evidence="9"/>
<evidence type="ECO:0000256" key="6">
    <source>
        <dbReference type="ARBA" id="ARBA00023315"/>
    </source>
</evidence>
<dbReference type="AlphaFoldDB" id="A0A3G8YGJ2"/>
<evidence type="ECO:0000259" key="11">
    <source>
        <dbReference type="PROSITE" id="PS50968"/>
    </source>
</evidence>
<feature type="domain" description="Peripheral subunit-binding (PSBD)" evidence="12">
    <location>
        <begin position="276"/>
        <end position="313"/>
    </location>
</feature>
<dbReference type="InterPro" id="IPR006256">
    <property type="entry name" value="AcTrfase_Pyrv_DH_cplx"/>
</dbReference>
<dbReference type="GO" id="GO:0006086">
    <property type="term" value="P:pyruvate decarboxylation to acetyl-CoA"/>
    <property type="evidence" value="ECO:0007669"/>
    <property type="project" value="TreeGrafter"/>
</dbReference>